<dbReference type="InterPro" id="IPR001733">
    <property type="entry name" value="Peptidase_S26B"/>
</dbReference>
<proteinExistence type="predicted"/>
<protein>
    <recommendedName>
        <fullName evidence="1">Signal peptidase I</fullName>
        <ecNumber evidence="1">3.4.21.89</ecNumber>
    </recommendedName>
</protein>
<keyword evidence="2" id="KW-0472">Membrane</keyword>
<keyword evidence="3" id="KW-0378">Hydrolase</keyword>
<keyword evidence="4" id="KW-1185">Reference proteome</keyword>
<dbReference type="Proteomes" id="UP001205337">
    <property type="component" value="Unassembled WGS sequence"/>
</dbReference>
<dbReference type="EC" id="3.4.21.89" evidence="1"/>
<accession>A0ABT1ZJH3</accession>
<dbReference type="RefSeq" id="WP_258799958.1">
    <property type="nucleotide sequence ID" value="NZ_JANTHX010000009.1"/>
</dbReference>
<dbReference type="GO" id="GO:0009003">
    <property type="term" value="F:signal peptidase activity"/>
    <property type="evidence" value="ECO:0007669"/>
    <property type="project" value="UniProtKB-EC"/>
</dbReference>
<keyword evidence="2" id="KW-0812">Transmembrane</keyword>
<evidence type="ECO:0000313" key="3">
    <source>
        <dbReference type="EMBL" id="MCS0500740.1"/>
    </source>
</evidence>
<sequence length="187" mass="18947">MSLQTSAAPTVATRVGRGDRGRSRRLLTGIVFGVAGALGLLVLLAALAPLVGLRLVVLETGSMSPDHPAGSVLLDRDVAATEVGPGDIVTVTRPDGTPVTHRVVTVSRAGAGAALVLQGDANGQPDATPYLVTRVGLVVGGLPWGGALFALASSPGAVPVLAAAVSLLVLWAWWPVRPAPAHRNREA</sequence>
<keyword evidence="2" id="KW-1133">Transmembrane helix</keyword>
<dbReference type="InterPro" id="IPR019533">
    <property type="entry name" value="Peptidase_S26"/>
</dbReference>
<organism evidence="3 4">
    <name type="scientific">Protaetiibacter mangrovi</name>
    <dbReference type="NCBI Taxonomy" id="2970926"/>
    <lineage>
        <taxon>Bacteria</taxon>
        <taxon>Bacillati</taxon>
        <taxon>Actinomycetota</taxon>
        <taxon>Actinomycetes</taxon>
        <taxon>Micrococcales</taxon>
        <taxon>Microbacteriaceae</taxon>
        <taxon>Protaetiibacter</taxon>
    </lineage>
</organism>
<dbReference type="CDD" id="cd06530">
    <property type="entry name" value="S26_SPase_I"/>
    <property type="match status" value="1"/>
</dbReference>
<feature type="transmembrane region" description="Helical" evidence="2">
    <location>
        <begin position="26"/>
        <end position="48"/>
    </location>
</feature>
<comment type="caution">
    <text evidence="3">The sequence shown here is derived from an EMBL/GenBank/DDBJ whole genome shotgun (WGS) entry which is preliminary data.</text>
</comment>
<evidence type="ECO:0000256" key="2">
    <source>
        <dbReference type="SAM" id="Phobius"/>
    </source>
</evidence>
<evidence type="ECO:0000256" key="1">
    <source>
        <dbReference type="NCBIfam" id="TIGR02228"/>
    </source>
</evidence>
<reference evidence="3 4" key="1">
    <citation type="submission" date="2022-08" db="EMBL/GenBank/DDBJ databases">
        <authorList>
            <person name="Li F."/>
        </authorList>
    </citation>
    <scope>NUCLEOTIDE SEQUENCE [LARGE SCALE GENOMIC DNA]</scope>
    <source>
        <strain evidence="3 4">10F1B-8-1</strain>
    </source>
</reference>
<gene>
    <name evidence="3" type="ORF">NUH29_14405</name>
</gene>
<dbReference type="NCBIfam" id="TIGR02228">
    <property type="entry name" value="sigpep_I_arch"/>
    <property type="match status" value="1"/>
</dbReference>
<evidence type="ECO:0000313" key="4">
    <source>
        <dbReference type="Proteomes" id="UP001205337"/>
    </source>
</evidence>
<dbReference type="EMBL" id="JANTHX010000009">
    <property type="protein sequence ID" value="MCS0500740.1"/>
    <property type="molecule type" value="Genomic_DNA"/>
</dbReference>
<name>A0ABT1ZJH3_9MICO</name>
<feature type="transmembrane region" description="Helical" evidence="2">
    <location>
        <begin position="147"/>
        <end position="174"/>
    </location>
</feature>